<keyword evidence="1" id="KW-0808">Transferase</keyword>
<dbReference type="Proteomes" id="UP000005870">
    <property type="component" value="Chromosome"/>
</dbReference>
<dbReference type="AlphaFoldDB" id="G7UQ15"/>
<dbReference type="PANTHER" id="PTHR12788">
    <property type="entry name" value="PROTEIN-TYROSINE SULFOTRANSFERASE 2"/>
    <property type="match status" value="1"/>
</dbReference>
<dbReference type="PANTHER" id="PTHR12788:SF10">
    <property type="entry name" value="PROTEIN-TYROSINE SULFOTRANSFERASE"/>
    <property type="match status" value="1"/>
</dbReference>
<dbReference type="InterPro" id="IPR027417">
    <property type="entry name" value="P-loop_NTPase"/>
</dbReference>
<dbReference type="Gene3D" id="3.40.50.300">
    <property type="entry name" value="P-loop containing nucleotide triphosphate hydrolases"/>
    <property type="match status" value="1"/>
</dbReference>
<dbReference type="InterPro" id="IPR011990">
    <property type="entry name" value="TPR-like_helical_dom_sf"/>
</dbReference>
<evidence type="ECO:0000313" key="3">
    <source>
        <dbReference type="Proteomes" id="UP000005870"/>
    </source>
</evidence>
<name>G7UQ15_PSEUP</name>
<proteinExistence type="predicted"/>
<dbReference type="eggNOG" id="COG0457">
    <property type="taxonomic scope" value="Bacteria"/>
</dbReference>
<dbReference type="InterPro" id="IPR019734">
    <property type="entry name" value="TPR_rpt"/>
</dbReference>
<organism evidence="2 3">
    <name type="scientific">Pseudoxanthomonas spadix (strain BD-a59)</name>
    <dbReference type="NCBI Taxonomy" id="1045855"/>
    <lineage>
        <taxon>Bacteria</taxon>
        <taxon>Pseudomonadati</taxon>
        <taxon>Pseudomonadota</taxon>
        <taxon>Gammaproteobacteria</taxon>
        <taxon>Lysobacterales</taxon>
        <taxon>Lysobacteraceae</taxon>
        <taxon>Pseudoxanthomonas</taxon>
    </lineage>
</organism>
<dbReference type="SUPFAM" id="SSF48452">
    <property type="entry name" value="TPR-like"/>
    <property type="match status" value="1"/>
</dbReference>
<dbReference type="EMBL" id="CP003093">
    <property type="protein sequence ID" value="AER56899.1"/>
    <property type="molecule type" value="Genomic_DNA"/>
</dbReference>
<evidence type="ECO:0008006" key="4">
    <source>
        <dbReference type="Google" id="ProtNLM"/>
    </source>
</evidence>
<dbReference type="InterPro" id="IPR026634">
    <property type="entry name" value="TPST-like"/>
</dbReference>
<dbReference type="RefSeq" id="WP_014161072.1">
    <property type="nucleotide sequence ID" value="NC_016147.2"/>
</dbReference>
<dbReference type="HOGENOM" id="CLU_017034_1_0_6"/>
<reference evidence="2 3" key="1">
    <citation type="journal article" date="2012" name="J. Bacteriol.">
        <title>Complete Genome Sequence of the BTEX-Degrading Bacterium Pseudoxanthomonas spadix BD-a59.</title>
        <authorList>
            <person name="Lee S.H."/>
            <person name="Jin H.M."/>
            <person name="Lee H.J."/>
            <person name="Kim J.M."/>
            <person name="Jeon C.O."/>
        </authorList>
    </citation>
    <scope>NUCLEOTIDE SEQUENCE [LARGE SCALE GENOMIC DNA]</scope>
    <source>
        <strain evidence="2 3">BD-a59</strain>
    </source>
</reference>
<protein>
    <recommendedName>
        <fullName evidence="4">Sulfotransferase family protein</fullName>
    </recommendedName>
</protein>
<dbReference type="KEGG" id="psd:DSC_11275"/>
<dbReference type="SUPFAM" id="SSF52540">
    <property type="entry name" value="P-loop containing nucleoside triphosphate hydrolases"/>
    <property type="match status" value="1"/>
</dbReference>
<gene>
    <name evidence="2" type="ordered locus">DSC_11275</name>
</gene>
<dbReference type="SMART" id="SM00028">
    <property type="entry name" value="TPR"/>
    <property type="match status" value="2"/>
</dbReference>
<dbReference type="Pfam" id="PF13469">
    <property type="entry name" value="Sulfotransfer_3"/>
    <property type="match status" value="1"/>
</dbReference>
<keyword evidence="3" id="KW-1185">Reference proteome</keyword>
<evidence type="ECO:0000256" key="1">
    <source>
        <dbReference type="ARBA" id="ARBA00022679"/>
    </source>
</evidence>
<evidence type="ECO:0000313" key="2">
    <source>
        <dbReference type="EMBL" id="AER56899.1"/>
    </source>
</evidence>
<dbReference type="STRING" id="1045855.DSC_11275"/>
<dbReference type="Gene3D" id="1.25.40.10">
    <property type="entry name" value="Tetratricopeptide repeat domain"/>
    <property type="match status" value="1"/>
</dbReference>
<sequence>MQPPLNAHWARGQEFEAQRDLQSARKEYEALLRLDARHIPARLRLSRFAQFNGRYRQARQHALQAADAVRLGASARHLGYVTLRLLDFAEDAEVASVILSADWSDPDVLRQSPALAQHLWLAGRYDDALRFLDGVQPRLAPNALLVFTRANVLRYLGRLQEAAVLHERSLALDPALVDAHWAIATQARDGMQGHRLARLEAARQAHPADGIEQAHLLYSLFHEYDRGRDPRAWQALASGAGIMQQRLHHDPAQDQARLEALHALDWSPGTRTDTKAEQPTPLFIVGLPRTGTTLLDRILGNHGWVSSVGERNDFAVAVSEVSDRFFSTLLEAHRPADFMRLDHRAMGHLYMQRLRRHASATAFAIDKNPQNFFNIPLIVQALPHARILVMQRQPMDAAFSNLKELFQGSAYPYSYDFKSLATRVRGVEKLMARWQRMAPQAVKVVSYEALVEDSPRVIAEVLDFAGLPAWPGLTDITGNPAPVATASSAQVREPINSRGVGAWKRYADELEPLRILLEAPAA</sequence>
<dbReference type="GO" id="GO:0008476">
    <property type="term" value="F:protein-tyrosine sulfotransferase activity"/>
    <property type="evidence" value="ECO:0007669"/>
    <property type="project" value="InterPro"/>
</dbReference>
<accession>G7UQ15</accession>